<keyword evidence="3" id="KW-1185">Reference proteome</keyword>
<feature type="region of interest" description="Disordered" evidence="1">
    <location>
        <begin position="65"/>
        <end position="199"/>
    </location>
</feature>
<dbReference type="EMBL" id="KN824419">
    <property type="protein sequence ID" value="KIM20592.1"/>
    <property type="molecule type" value="Genomic_DNA"/>
</dbReference>
<dbReference type="Proteomes" id="UP000054097">
    <property type="component" value="Unassembled WGS sequence"/>
</dbReference>
<evidence type="ECO:0000313" key="2">
    <source>
        <dbReference type="EMBL" id="KIM20592.1"/>
    </source>
</evidence>
<reference evidence="2 3" key="1">
    <citation type="submission" date="2014-04" db="EMBL/GenBank/DDBJ databases">
        <authorList>
            <consortium name="DOE Joint Genome Institute"/>
            <person name="Kuo A."/>
            <person name="Zuccaro A."/>
            <person name="Kohler A."/>
            <person name="Nagy L.G."/>
            <person name="Floudas D."/>
            <person name="Copeland A."/>
            <person name="Barry K.W."/>
            <person name="Cichocki N."/>
            <person name="Veneault-Fourrey C."/>
            <person name="LaButti K."/>
            <person name="Lindquist E.A."/>
            <person name="Lipzen A."/>
            <person name="Lundell T."/>
            <person name="Morin E."/>
            <person name="Murat C."/>
            <person name="Sun H."/>
            <person name="Tunlid A."/>
            <person name="Henrissat B."/>
            <person name="Grigoriev I.V."/>
            <person name="Hibbett D.S."/>
            <person name="Martin F."/>
            <person name="Nordberg H.P."/>
            <person name="Cantor M.N."/>
            <person name="Hua S.X."/>
        </authorList>
    </citation>
    <scope>NUCLEOTIDE SEQUENCE [LARGE SCALE GENOMIC DNA]</scope>
    <source>
        <strain evidence="2 3">MAFF 305830</strain>
    </source>
</reference>
<organism evidence="2 3">
    <name type="scientific">Serendipita vermifera MAFF 305830</name>
    <dbReference type="NCBI Taxonomy" id="933852"/>
    <lineage>
        <taxon>Eukaryota</taxon>
        <taxon>Fungi</taxon>
        <taxon>Dikarya</taxon>
        <taxon>Basidiomycota</taxon>
        <taxon>Agaricomycotina</taxon>
        <taxon>Agaricomycetes</taxon>
        <taxon>Sebacinales</taxon>
        <taxon>Serendipitaceae</taxon>
        <taxon>Serendipita</taxon>
    </lineage>
</organism>
<feature type="compositionally biased region" description="Polar residues" evidence="1">
    <location>
        <begin position="109"/>
        <end position="123"/>
    </location>
</feature>
<feature type="compositionally biased region" description="Acidic residues" evidence="1">
    <location>
        <begin position="94"/>
        <end position="104"/>
    </location>
</feature>
<reference evidence="3" key="2">
    <citation type="submission" date="2015-01" db="EMBL/GenBank/DDBJ databases">
        <title>Evolutionary Origins and Diversification of the Mycorrhizal Mutualists.</title>
        <authorList>
            <consortium name="DOE Joint Genome Institute"/>
            <consortium name="Mycorrhizal Genomics Consortium"/>
            <person name="Kohler A."/>
            <person name="Kuo A."/>
            <person name="Nagy L.G."/>
            <person name="Floudas D."/>
            <person name="Copeland A."/>
            <person name="Barry K.W."/>
            <person name="Cichocki N."/>
            <person name="Veneault-Fourrey C."/>
            <person name="LaButti K."/>
            <person name="Lindquist E.A."/>
            <person name="Lipzen A."/>
            <person name="Lundell T."/>
            <person name="Morin E."/>
            <person name="Murat C."/>
            <person name="Riley R."/>
            <person name="Ohm R."/>
            <person name="Sun H."/>
            <person name="Tunlid A."/>
            <person name="Henrissat B."/>
            <person name="Grigoriev I.V."/>
            <person name="Hibbett D.S."/>
            <person name="Martin F."/>
        </authorList>
    </citation>
    <scope>NUCLEOTIDE SEQUENCE [LARGE SCALE GENOMIC DNA]</scope>
    <source>
        <strain evidence="3">MAFF 305830</strain>
    </source>
</reference>
<accession>A0A0C2WSV2</accession>
<evidence type="ECO:0000313" key="3">
    <source>
        <dbReference type="Proteomes" id="UP000054097"/>
    </source>
</evidence>
<sequence>MRCGAYRGLRLPPCKALQLASTPSTANMLSSGTTPSVSARSEVISPLAARSTANGNLSASNITHQTENAEAGPSKEDVPSIGNTSTMGASANSDMEEDDDDDDLFAPVQIQSRSSGTANAGNKSTRGTSASNGSGSTGATGDSAQLNLLANAALDEPQEPNTRRGARKRKATDLADPDENGEIESDDSTEQSRRGQGGK</sequence>
<gene>
    <name evidence="2" type="ORF">M408DRAFT_129808</name>
</gene>
<feature type="compositionally biased region" description="Acidic residues" evidence="1">
    <location>
        <begin position="175"/>
        <end position="189"/>
    </location>
</feature>
<protein>
    <submittedName>
        <fullName evidence="2">Uncharacterized protein</fullName>
    </submittedName>
</protein>
<feature type="compositionally biased region" description="Low complexity" evidence="1">
    <location>
        <begin position="124"/>
        <end position="154"/>
    </location>
</feature>
<dbReference type="HOGENOM" id="CLU_1372949_0_0_1"/>
<name>A0A0C2WSV2_SERVB</name>
<feature type="compositionally biased region" description="Polar residues" evidence="1">
    <location>
        <begin position="81"/>
        <end position="93"/>
    </location>
</feature>
<evidence type="ECO:0000256" key="1">
    <source>
        <dbReference type="SAM" id="MobiDB-lite"/>
    </source>
</evidence>
<feature type="region of interest" description="Disordered" evidence="1">
    <location>
        <begin position="22"/>
        <end position="43"/>
    </location>
</feature>
<feature type="compositionally biased region" description="Polar residues" evidence="1">
    <location>
        <begin position="22"/>
        <end position="39"/>
    </location>
</feature>
<dbReference type="AlphaFoldDB" id="A0A0C2WSV2"/>
<proteinExistence type="predicted"/>